<dbReference type="FunFam" id="1.10.10.10:FF:000014">
    <property type="entry name" value="Cullin 1"/>
    <property type="match status" value="1"/>
</dbReference>
<dbReference type="InterPro" id="IPR036388">
    <property type="entry name" value="WH-like_DNA-bd_sf"/>
</dbReference>
<keyword evidence="2" id="KW-1017">Isopeptide bond</keyword>
<dbReference type="OrthoDB" id="27073at2759"/>
<dbReference type="Pfam" id="PF26557">
    <property type="entry name" value="Cullin_AB"/>
    <property type="match status" value="1"/>
</dbReference>
<evidence type="ECO:0000256" key="5">
    <source>
        <dbReference type="RuleBase" id="RU003829"/>
    </source>
</evidence>
<dbReference type="AlphaFoldDB" id="A0A286UQ69"/>
<dbReference type="InterPro" id="IPR059120">
    <property type="entry name" value="Cullin-like_AB"/>
</dbReference>
<accession>A0A286UQ69</accession>
<evidence type="ECO:0000256" key="2">
    <source>
        <dbReference type="ARBA" id="ARBA00022499"/>
    </source>
</evidence>
<dbReference type="Pfam" id="PF10557">
    <property type="entry name" value="Cullin_Nedd8"/>
    <property type="match status" value="1"/>
</dbReference>
<keyword evidence="9" id="KW-1185">Reference proteome</keyword>
<reference evidence="8 9" key="1">
    <citation type="journal article" date="2017" name="Mol. Ecol.">
        <title>Comparative and population genomic landscape of Phellinus noxius: A hypervariable fungus causing root rot in trees.</title>
        <authorList>
            <person name="Chung C.L."/>
            <person name="Lee T.J."/>
            <person name="Akiba M."/>
            <person name="Lee H.H."/>
            <person name="Kuo T.H."/>
            <person name="Liu D."/>
            <person name="Ke H.M."/>
            <person name="Yokoi T."/>
            <person name="Roa M.B."/>
            <person name="Lu M.J."/>
            <person name="Chang Y.Y."/>
            <person name="Ann P.J."/>
            <person name="Tsai J.N."/>
            <person name="Chen C.Y."/>
            <person name="Tzean S.S."/>
            <person name="Ota Y."/>
            <person name="Hattori T."/>
            <person name="Sahashi N."/>
            <person name="Liou R.F."/>
            <person name="Kikuchi T."/>
            <person name="Tsai I.J."/>
        </authorList>
    </citation>
    <scope>NUCLEOTIDE SEQUENCE [LARGE SCALE GENOMIC DNA]</scope>
    <source>
        <strain evidence="8 9">FFPRI411160</strain>
    </source>
</reference>
<dbReference type="Pfam" id="PF00888">
    <property type="entry name" value="Cullin"/>
    <property type="match status" value="1"/>
</dbReference>
<evidence type="ECO:0000256" key="3">
    <source>
        <dbReference type="ARBA" id="ARBA00022843"/>
    </source>
</evidence>
<evidence type="ECO:0000313" key="8">
    <source>
        <dbReference type="EMBL" id="PAV21689.1"/>
    </source>
</evidence>
<gene>
    <name evidence="8" type="ORF">PNOK_0164600</name>
</gene>
<dbReference type="PROSITE" id="PS50069">
    <property type="entry name" value="CULLIN_2"/>
    <property type="match status" value="1"/>
</dbReference>
<dbReference type="FunCoup" id="A0A286UQ69">
    <property type="interactions" value="548"/>
</dbReference>
<comment type="caution">
    <text evidence="8">The sequence shown here is derived from an EMBL/GenBank/DDBJ whole genome shotgun (WGS) entry which is preliminary data.</text>
</comment>
<feature type="region of interest" description="Disordered" evidence="6">
    <location>
        <begin position="1"/>
        <end position="78"/>
    </location>
</feature>
<dbReference type="InterPro" id="IPR036390">
    <property type="entry name" value="WH_DNA-bd_sf"/>
</dbReference>
<feature type="domain" description="Cullin family profile" evidence="7">
    <location>
        <begin position="449"/>
        <end position="674"/>
    </location>
</feature>
<evidence type="ECO:0000313" key="9">
    <source>
        <dbReference type="Proteomes" id="UP000217199"/>
    </source>
</evidence>
<evidence type="ECO:0000256" key="4">
    <source>
        <dbReference type="PROSITE-ProRule" id="PRU00330"/>
    </source>
</evidence>
<evidence type="ECO:0000259" key="7">
    <source>
        <dbReference type="PROSITE" id="PS50069"/>
    </source>
</evidence>
<dbReference type="Gene3D" id="1.10.10.10">
    <property type="entry name" value="Winged helix-like DNA-binding domain superfamily/Winged helix DNA-binding domain"/>
    <property type="match status" value="1"/>
</dbReference>
<dbReference type="SUPFAM" id="SSF46785">
    <property type="entry name" value="Winged helix' DNA-binding domain"/>
    <property type="match status" value="1"/>
</dbReference>
<evidence type="ECO:0000256" key="1">
    <source>
        <dbReference type="ARBA" id="ARBA00006019"/>
    </source>
</evidence>
<proteinExistence type="inferred from homology"/>
<dbReference type="InterPro" id="IPR016158">
    <property type="entry name" value="Cullin_homology"/>
</dbReference>
<dbReference type="InParanoid" id="A0A286UQ69"/>
<dbReference type="PANTHER" id="PTHR11932">
    <property type="entry name" value="CULLIN"/>
    <property type="match status" value="1"/>
</dbReference>
<dbReference type="InterPro" id="IPR001373">
    <property type="entry name" value="Cullin_N"/>
</dbReference>
<dbReference type="InterPro" id="IPR036317">
    <property type="entry name" value="Cullin_homology_sf"/>
</dbReference>
<sequence length="803" mass="92263">MASVEGPDIINLLNFPSNSRGLSEFRPKLHVSLGPGTATKSLDSSQSSGSSSPPRKAARLDGDTDHTTSREKGKAKVGEDVMFSDGVRSLTLVDPPDNDLTDSNINSLQRSLQNVIHRILDPQNLHQAIHYHGHLWRGQWIYDKLKFELQQATNKVNSYLTSPNDDGGPQDWLFKLVSYSEWFNSAICFLEAILTYLDRVFITAKPGTQHIRQLAMEFYKLKIFQSGKVVSNIHDAIRDWITLERATRESHASRKTIISLTGILADYSLFDELFLRPYLQFTRDFYAKESKERANTLRNDPGEFLIHVDTRLDEESNRSATVLADFPFDWPQIQSAANESLLGGQLSWLSSSLLTDVDNRNITGLKRIYQLFGKVDGRALLCDVFKKHIHNCVTDIVNDKEHDDEMVPRLLEFKSFIDECLKVAFEDNKQFKHAVADSFLSGFKQRRIKPAEMIAKTLDREMRRGQKGESDDEYSQRLDKILSLYSYTQDKDVFRTFYHRALAKRLLTQRSASDDFERTVLKKLKDNYDPEFNMGDPMFRDLALSRDLIQDFNDRSTNSGRNFSAMVLEAASWPFSTRRKEEAILPSSMQNQLVAFQDFYTGKHKGRKLVFDHSLGTAQLRARFKAGDKELQVSLYQALVLLLFNEQEEIGFEEIKEQIQIEDGELRRTLQSLACAKKKVLKKRPAGRDVNETDIFYYNADFTDERARIHINSIQAKETPEESQKTRGAIEMERKSLLDAAIVRIMKARKTMTHSALISETVDIMKKHFQPDVGMIKARFESLIEAEYMRRDDDKPEVYVYVA</sequence>
<dbReference type="SUPFAM" id="SSF75632">
    <property type="entry name" value="Cullin homology domain"/>
    <property type="match status" value="1"/>
</dbReference>
<dbReference type="InterPro" id="IPR045093">
    <property type="entry name" value="Cullin"/>
</dbReference>
<dbReference type="Gene3D" id="1.20.1310.10">
    <property type="entry name" value="Cullin Repeats"/>
    <property type="match status" value="4"/>
</dbReference>
<comment type="similarity">
    <text evidence="1 4 5">Belongs to the cullin family.</text>
</comment>
<feature type="compositionally biased region" description="Basic and acidic residues" evidence="6">
    <location>
        <begin position="58"/>
        <end position="78"/>
    </location>
</feature>
<protein>
    <submittedName>
        <fullName evidence="8">Cullin-domain-containing</fullName>
    </submittedName>
</protein>
<evidence type="ECO:0000256" key="6">
    <source>
        <dbReference type="SAM" id="MobiDB-lite"/>
    </source>
</evidence>
<dbReference type="GO" id="GO:0006511">
    <property type="term" value="P:ubiquitin-dependent protein catabolic process"/>
    <property type="evidence" value="ECO:0007669"/>
    <property type="project" value="InterPro"/>
</dbReference>
<dbReference type="SUPFAM" id="SSF74788">
    <property type="entry name" value="Cullin repeat-like"/>
    <property type="match status" value="1"/>
</dbReference>
<name>A0A286UQ69_9AGAM</name>
<dbReference type="SMART" id="SM00182">
    <property type="entry name" value="CULLIN"/>
    <property type="match status" value="1"/>
</dbReference>
<dbReference type="SMART" id="SM00884">
    <property type="entry name" value="Cullin_Nedd8"/>
    <property type="match status" value="1"/>
</dbReference>
<dbReference type="STRING" id="2282107.A0A286UQ69"/>
<dbReference type="GO" id="GO:0031625">
    <property type="term" value="F:ubiquitin protein ligase binding"/>
    <property type="evidence" value="ECO:0007669"/>
    <property type="project" value="InterPro"/>
</dbReference>
<keyword evidence="3" id="KW-0832">Ubl conjugation</keyword>
<dbReference type="InterPro" id="IPR016159">
    <property type="entry name" value="Cullin_repeat-like_dom_sf"/>
</dbReference>
<feature type="compositionally biased region" description="Low complexity" evidence="6">
    <location>
        <begin position="41"/>
        <end position="52"/>
    </location>
</feature>
<dbReference type="EMBL" id="NBII01000002">
    <property type="protein sequence ID" value="PAV21689.1"/>
    <property type="molecule type" value="Genomic_DNA"/>
</dbReference>
<dbReference type="Gene3D" id="3.30.230.130">
    <property type="entry name" value="Cullin, Chain C, Domain 2"/>
    <property type="match status" value="1"/>
</dbReference>
<dbReference type="InterPro" id="IPR019559">
    <property type="entry name" value="Cullin_neddylation_domain"/>
</dbReference>
<organism evidence="8 9">
    <name type="scientific">Pyrrhoderma noxium</name>
    <dbReference type="NCBI Taxonomy" id="2282107"/>
    <lineage>
        <taxon>Eukaryota</taxon>
        <taxon>Fungi</taxon>
        <taxon>Dikarya</taxon>
        <taxon>Basidiomycota</taxon>
        <taxon>Agaricomycotina</taxon>
        <taxon>Agaricomycetes</taxon>
        <taxon>Hymenochaetales</taxon>
        <taxon>Hymenochaetaceae</taxon>
        <taxon>Pyrrhoderma</taxon>
    </lineage>
</organism>
<dbReference type="Proteomes" id="UP000217199">
    <property type="component" value="Unassembled WGS sequence"/>
</dbReference>